<dbReference type="GO" id="GO:0008770">
    <property type="term" value="F:[acyl-carrier-protein] phosphodiesterase activity"/>
    <property type="evidence" value="ECO:0007669"/>
    <property type="project" value="InterPro"/>
</dbReference>
<keyword evidence="5" id="KW-1185">Reference proteome</keyword>
<dbReference type="PANTHER" id="PTHR38764">
    <property type="entry name" value="ACYL CARRIER PROTEIN PHOSPHODIESTERASE"/>
    <property type="match status" value="1"/>
</dbReference>
<comment type="caution">
    <text evidence="4">The sequence shown here is derived from an EMBL/GenBank/DDBJ whole genome shotgun (WGS) entry which is preliminary data.</text>
</comment>
<dbReference type="PANTHER" id="PTHR38764:SF1">
    <property type="entry name" value="ACYL CARRIER PROTEIN PHOSPHODIESTERASE"/>
    <property type="match status" value="1"/>
</dbReference>
<reference evidence="4" key="1">
    <citation type="submission" date="2020-10" db="EMBL/GenBank/DDBJ databases">
        <authorList>
            <person name="Lu T."/>
            <person name="Wang Q."/>
            <person name="Han X."/>
        </authorList>
    </citation>
    <scope>NUCLEOTIDE SEQUENCE</scope>
    <source>
        <strain evidence="4">WQ 117</strain>
    </source>
</reference>
<dbReference type="PIRSF" id="PIRSF011489">
    <property type="entry name" value="DUF479"/>
    <property type="match status" value="1"/>
</dbReference>
<dbReference type="EMBL" id="JADGIK010000005">
    <property type="protein sequence ID" value="MBF0597453.1"/>
    <property type="molecule type" value="Genomic_DNA"/>
</dbReference>
<evidence type="ECO:0000313" key="4">
    <source>
        <dbReference type="EMBL" id="MBF0597453.1"/>
    </source>
</evidence>
<keyword evidence="3" id="KW-0443">Lipid metabolism</keyword>
<organism evidence="4 5">
    <name type="scientific">Faecalibacter rhinopitheci</name>
    <dbReference type="NCBI Taxonomy" id="2779678"/>
    <lineage>
        <taxon>Bacteria</taxon>
        <taxon>Pseudomonadati</taxon>
        <taxon>Bacteroidota</taxon>
        <taxon>Flavobacteriia</taxon>
        <taxon>Flavobacteriales</taxon>
        <taxon>Weeksellaceae</taxon>
        <taxon>Faecalibacter</taxon>
    </lineage>
</organism>
<proteinExistence type="predicted"/>
<gene>
    <name evidence="4" type="ORF">IM532_08325</name>
</gene>
<dbReference type="Pfam" id="PF04336">
    <property type="entry name" value="ACP_PD"/>
    <property type="match status" value="1"/>
</dbReference>
<protein>
    <submittedName>
        <fullName evidence="4">DUF479 domain-containing protein</fullName>
    </submittedName>
</protein>
<accession>A0A8J7FXI1</accession>
<evidence type="ECO:0000256" key="2">
    <source>
        <dbReference type="ARBA" id="ARBA00022801"/>
    </source>
</evidence>
<keyword evidence="2" id="KW-0378">Hydrolase</keyword>
<sequence length="194" mass="23264">MNLVAHQFLSFNNPSIQIGNLLGEIVKGNKFNAYPTDIKKGILLHREIDSYTDSHEIVKRSTTYFHTTHHKYSPIIVDLLYDYFLIKHWRKYHPTSFYLFKQNCYELFIHNYDNFPAELQYMLDYMLKQDWFENYSSLEGIQKTLIGLSKRTKFVNNLGNSLPAIQLYENEIEQDFLEFFPDLINHCQRYIKEN</sequence>
<evidence type="ECO:0000256" key="1">
    <source>
        <dbReference type="ARBA" id="ARBA00022516"/>
    </source>
</evidence>
<dbReference type="Proteomes" id="UP000608754">
    <property type="component" value="Unassembled WGS sequence"/>
</dbReference>
<keyword evidence="1" id="KW-0444">Lipid biosynthesis</keyword>
<dbReference type="InterPro" id="IPR007431">
    <property type="entry name" value="ACP_PD"/>
</dbReference>
<evidence type="ECO:0000256" key="3">
    <source>
        <dbReference type="ARBA" id="ARBA00023098"/>
    </source>
</evidence>
<dbReference type="GO" id="GO:0006633">
    <property type="term" value="P:fatty acid biosynthetic process"/>
    <property type="evidence" value="ECO:0007669"/>
    <property type="project" value="InterPro"/>
</dbReference>
<dbReference type="RefSeq" id="WP_194182999.1">
    <property type="nucleotide sequence ID" value="NZ_JADGIK010000005.1"/>
</dbReference>
<dbReference type="AlphaFoldDB" id="A0A8J7FXI1"/>
<name>A0A8J7FXI1_9FLAO</name>
<evidence type="ECO:0000313" key="5">
    <source>
        <dbReference type="Proteomes" id="UP000608754"/>
    </source>
</evidence>